<evidence type="ECO:0000256" key="3">
    <source>
        <dbReference type="ARBA" id="ARBA00023098"/>
    </source>
</evidence>
<accession>A0AA42CJ35</accession>
<keyword evidence="8" id="KW-1185">Reference proteome</keyword>
<sequence length="422" mass="44477">MAHGGSWRAALAALIGMTMAGCSTIERVAYTPVEAAHAEIPNMRNVRFSGDGSAVEFDRLRRDVVQQAAARHASVSYLALSGGGGDGAYGAGFLKGLSETGHRPEFTIVSGVSTGALMAPFVFLGPAYDATLQTIYTSDFGASLVKDVNVLNGIFGNSLVDSDKLGRLIARYIDDSILQKIAAEHRKGRRLLIATTNLDTQRSDVWDMGAIATSGAPNALALFRQVLAASASVPGLFPPRLIEVSAEGQSFKEMHVDGGTLRQLYVAPDEVIYGGGSGSTGIKDLYILVNNKIDPTFTVVEDATVAVGARSLATILKREGRNNVMSAYAYATRNHISYHLAFIDAGVADLPADRAQEQFSPEYMTSLFNLGYERGKSVRPWDAAPPLTNPPLVQPETPPGVSASAPLASPASTLATTAATGG</sequence>
<dbReference type="EMBL" id="JAMOIM010000008">
    <property type="protein sequence ID" value="MCW6509019.1"/>
    <property type="molecule type" value="Genomic_DNA"/>
</dbReference>
<proteinExistence type="predicted"/>
<feature type="region of interest" description="Disordered" evidence="5">
    <location>
        <begin position="381"/>
        <end position="422"/>
    </location>
</feature>
<evidence type="ECO:0000259" key="6">
    <source>
        <dbReference type="PROSITE" id="PS51635"/>
    </source>
</evidence>
<dbReference type="Proteomes" id="UP001165667">
    <property type="component" value="Unassembled WGS sequence"/>
</dbReference>
<dbReference type="RefSeq" id="WP_282585389.1">
    <property type="nucleotide sequence ID" value="NZ_JAMOIM010000008.1"/>
</dbReference>
<comment type="caution">
    <text evidence="7">The sequence shown here is derived from an EMBL/GenBank/DDBJ whole genome shotgun (WGS) entry which is preliminary data.</text>
</comment>
<feature type="compositionally biased region" description="Pro residues" evidence="5">
    <location>
        <begin position="387"/>
        <end position="398"/>
    </location>
</feature>
<feature type="short sequence motif" description="GXSXG" evidence="4">
    <location>
        <begin position="111"/>
        <end position="115"/>
    </location>
</feature>
<keyword evidence="1 4" id="KW-0378">Hydrolase</keyword>
<name>A0AA42CJ35_9HYPH</name>
<dbReference type="PANTHER" id="PTHR14226">
    <property type="entry name" value="NEUROPATHY TARGET ESTERASE/SWISS CHEESE D.MELANOGASTER"/>
    <property type="match status" value="1"/>
</dbReference>
<evidence type="ECO:0000256" key="2">
    <source>
        <dbReference type="ARBA" id="ARBA00022963"/>
    </source>
</evidence>
<dbReference type="InterPro" id="IPR050301">
    <property type="entry name" value="NTE"/>
</dbReference>
<feature type="active site" description="Proton acceptor" evidence="4">
    <location>
        <position position="257"/>
    </location>
</feature>
<dbReference type="GO" id="GO:0016787">
    <property type="term" value="F:hydrolase activity"/>
    <property type="evidence" value="ECO:0007669"/>
    <property type="project" value="UniProtKB-UniRule"/>
</dbReference>
<keyword evidence="2 4" id="KW-0442">Lipid degradation</keyword>
<gene>
    <name evidence="7" type="ORF">M8523_13405</name>
</gene>
<protein>
    <submittedName>
        <fullName evidence="7">Patatin-like phospholipase family protein</fullName>
    </submittedName>
</protein>
<feature type="short sequence motif" description="DGA/G" evidence="4">
    <location>
        <begin position="257"/>
        <end position="259"/>
    </location>
</feature>
<evidence type="ECO:0000256" key="1">
    <source>
        <dbReference type="ARBA" id="ARBA00022801"/>
    </source>
</evidence>
<evidence type="ECO:0000256" key="4">
    <source>
        <dbReference type="PROSITE-ProRule" id="PRU01161"/>
    </source>
</evidence>
<feature type="compositionally biased region" description="Low complexity" evidence="5">
    <location>
        <begin position="402"/>
        <end position="422"/>
    </location>
</feature>
<dbReference type="Gene3D" id="3.40.1090.10">
    <property type="entry name" value="Cytosolic phospholipase A2 catalytic domain"/>
    <property type="match status" value="1"/>
</dbReference>
<feature type="active site" description="Nucleophile" evidence="4">
    <location>
        <position position="113"/>
    </location>
</feature>
<dbReference type="GO" id="GO:0016042">
    <property type="term" value="P:lipid catabolic process"/>
    <property type="evidence" value="ECO:0007669"/>
    <property type="project" value="UniProtKB-UniRule"/>
</dbReference>
<keyword evidence="3 4" id="KW-0443">Lipid metabolism</keyword>
<dbReference type="SUPFAM" id="SSF52151">
    <property type="entry name" value="FabD/lysophospholipase-like"/>
    <property type="match status" value="1"/>
</dbReference>
<reference evidence="7" key="1">
    <citation type="submission" date="2022-05" db="EMBL/GenBank/DDBJ databases">
        <authorList>
            <person name="Pankratov T."/>
        </authorList>
    </citation>
    <scope>NUCLEOTIDE SEQUENCE</scope>
    <source>
        <strain evidence="7">BP6-180914</strain>
    </source>
</reference>
<evidence type="ECO:0000256" key="5">
    <source>
        <dbReference type="SAM" id="MobiDB-lite"/>
    </source>
</evidence>
<dbReference type="PANTHER" id="PTHR14226:SF74">
    <property type="entry name" value="BLR4684 PROTEIN"/>
    <property type="match status" value="1"/>
</dbReference>
<feature type="domain" description="PNPLA" evidence="6">
    <location>
        <begin position="78"/>
        <end position="270"/>
    </location>
</feature>
<organism evidence="7 8">
    <name type="scientific">Lichenifustis flavocetrariae</name>
    <dbReference type="NCBI Taxonomy" id="2949735"/>
    <lineage>
        <taxon>Bacteria</taxon>
        <taxon>Pseudomonadati</taxon>
        <taxon>Pseudomonadota</taxon>
        <taxon>Alphaproteobacteria</taxon>
        <taxon>Hyphomicrobiales</taxon>
        <taxon>Lichenihabitantaceae</taxon>
        <taxon>Lichenifustis</taxon>
    </lineage>
</organism>
<dbReference type="AlphaFoldDB" id="A0AA42CJ35"/>
<evidence type="ECO:0000313" key="7">
    <source>
        <dbReference type="EMBL" id="MCW6509019.1"/>
    </source>
</evidence>
<dbReference type="PROSITE" id="PS51635">
    <property type="entry name" value="PNPLA"/>
    <property type="match status" value="1"/>
</dbReference>
<evidence type="ECO:0000313" key="8">
    <source>
        <dbReference type="Proteomes" id="UP001165667"/>
    </source>
</evidence>
<dbReference type="InterPro" id="IPR002641">
    <property type="entry name" value="PNPLA_dom"/>
</dbReference>
<dbReference type="Pfam" id="PF01734">
    <property type="entry name" value="Patatin"/>
    <property type="match status" value="1"/>
</dbReference>
<dbReference type="InterPro" id="IPR016035">
    <property type="entry name" value="Acyl_Trfase/lysoPLipase"/>
</dbReference>
<feature type="short sequence motif" description="GXGXXG" evidence="4">
    <location>
        <begin position="82"/>
        <end position="87"/>
    </location>
</feature>